<dbReference type="SUPFAM" id="SSF53706">
    <property type="entry name" value="Formate dehydrogenase/DMSO reductase, domains 1-3"/>
    <property type="match status" value="1"/>
</dbReference>
<keyword evidence="16" id="KW-1185">Reference proteome</keyword>
<dbReference type="Proteomes" id="UP000051638">
    <property type="component" value="Unassembled WGS sequence"/>
</dbReference>
<evidence type="ECO:0000256" key="7">
    <source>
        <dbReference type="ARBA" id="ARBA00022737"/>
    </source>
</evidence>
<dbReference type="InterPro" id="IPR006963">
    <property type="entry name" value="Mopterin_OxRdtase_4Fe-4S_dom"/>
</dbReference>
<dbReference type="SMART" id="SM00929">
    <property type="entry name" value="NADH-G_4Fe-4S_3"/>
    <property type="match status" value="1"/>
</dbReference>
<gene>
    <name evidence="15" type="ORF">FC24_GL000085</name>
</gene>
<feature type="domain" description="4Fe-4S Mo/W bis-MGD-type" evidence="13">
    <location>
        <begin position="178"/>
        <end position="233"/>
    </location>
</feature>
<comment type="cofactor">
    <cofactor evidence="1">
        <name>Mo-bis(molybdopterin guanine dinucleotide)</name>
        <dbReference type="ChEBI" id="CHEBI:60539"/>
    </cofactor>
</comment>
<dbReference type="Gene3D" id="3.40.228.10">
    <property type="entry name" value="Dimethylsulfoxide Reductase, domain 2"/>
    <property type="match status" value="1"/>
</dbReference>
<dbReference type="PROSITE" id="PS00198">
    <property type="entry name" value="4FE4S_FER_1"/>
    <property type="match status" value="1"/>
</dbReference>
<keyword evidence="3" id="KW-0004">4Fe-4S</keyword>
<dbReference type="Pfam" id="PF10588">
    <property type="entry name" value="NADH-G_4Fe-4S_3"/>
    <property type="match status" value="1"/>
</dbReference>
<dbReference type="Pfam" id="PF00384">
    <property type="entry name" value="Molybdopterin"/>
    <property type="match status" value="1"/>
</dbReference>
<dbReference type="PATRIC" id="fig|1423796.3.peg.86"/>
<sequence>MATKLKSKTMPTQYGRLVDCFDIEAENGQDERSRSEKKTAARRFLVDLQLSDHKIECFGCPSNGNCQIQQDALATGIYRTTFDVPKHSTVGAMDTSSPFIDYDPEKCILCGRCVSACHLKQNRNVLSIAGRGFNTQVAADFGNKINDSICESCGNCVFACPTGALTAKDHRKYRDWETTKMQTTCPYCGSGCQINMIVRNGEIVDAEPANGAANKNMLCVKGRFAAYRFAASKDRLTKPLIKRNGKFEKASWDEALDYVANRFSQLKADYGADSLAGFSCSRSINEDNYALQKMVRVGFGTNNVDNCARVCHAPSVHGLGTTLGSGAMTNTVKDITTDVDVILLIGSNTTEAHPVIGAQIRGAVRNGTKLIVIDPRKIDLTNIATLHLQQKGGTNVALLNGMMNVIINEGLADEKFIAERTEGYEKMKALVADYTPEKVAKICGLEPTEIIKAAEMYARADKAPIVYCLGVTEHSFGTEGVMSISNLALLVGKVGKPGCGINPLRGQNNVQGACDMGCSPFDLPGYQKLNDPKTLPKFEKAWGTKLNPDIGMTSTQVLPAAKTGKIKGLFIFGEDPLVTDPNTSAVREELASLDFLVVHELFMTETAQMADVVLPGLSYLEKEGTFTNTERRVQRVHQVMKPLSGVMDDFKVFCEIAKRMGGKMDFATTSDIMDEIAAVDPAYGGISFDRLKAHPNDGLQWPCTSPTDPGTPILHVDRFTRPGGKAVFMTLPYEAPNELPNDDYPFMLCTGRELYHYNTRAYSERTPGIREKAGKGRDLSYIEINQINAAEMGISDGDKVRVSSRRGTIESYAAVGDVVQPDAAFMTFHFPDGNSNFLTNPATDDIAKCPDYKVCAIKIEPVKA</sequence>
<dbReference type="Pfam" id="PF12838">
    <property type="entry name" value="Fer4_7"/>
    <property type="match status" value="1"/>
</dbReference>
<dbReference type="InterPro" id="IPR006656">
    <property type="entry name" value="Mopterin_OxRdtase"/>
</dbReference>
<keyword evidence="5" id="KW-0001">2Fe-2S</keyword>
<feature type="domain" description="4Fe-4S ferredoxin-type" evidence="12">
    <location>
        <begin position="141"/>
        <end position="170"/>
    </location>
</feature>
<evidence type="ECO:0000256" key="9">
    <source>
        <dbReference type="ARBA" id="ARBA00023004"/>
    </source>
</evidence>
<name>A0A0R2DCE5_9LACO</name>
<evidence type="ECO:0000256" key="2">
    <source>
        <dbReference type="ARBA" id="ARBA00001966"/>
    </source>
</evidence>
<dbReference type="SUPFAM" id="SSF50692">
    <property type="entry name" value="ADC-like"/>
    <property type="match status" value="1"/>
</dbReference>
<feature type="domain" description="4Fe-4S His(Cys)3-ligated-type" evidence="14">
    <location>
        <begin position="37"/>
        <end position="76"/>
    </location>
</feature>
<dbReference type="PIRSF" id="PIRSF036643">
    <property type="entry name" value="FDH_alpha"/>
    <property type="match status" value="1"/>
</dbReference>
<evidence type="ECO:0000256" key="4">
    <source>
        <dbReference type="ARBA" id="ARBA00022505"/>
    </source>
</evidence>
<dbReference type="InterPro" id="IPR041924">
    <property type="entry name" value="Formate_Dh-H_N"/>
</dbReference>
<dbReference type="InterPro" id="IPR006478">
    <property type="entry name" value="Formate_DH_asu"/>
</dbReference>
<evidence type="ECO:0000256" key="3">
    <source>
        <dbReference type="ARBA" id="ARBA00022485"/>
    </source>
</evidence>
<dbReference type="InterPro" id="IPR017896">
    <property type="entry name" value="4Fe4S_Fe-S-bd"/>
</dbReference>
<dbReference type="Gene3D" id="3.40.50.740">
    <property type="match status" value="1"/>
</dbReference>
<organism evidence="15 16">
    <name type="scientific">Loigolactobacillus rennini DSM 20253</name>
    <dbReference type="NCBI Taxonomy" id="1423796"/>
    <lineage>
        <taxon>Bacteria</taxon>
        <taxon>Bacillati</taxon>
        <taxon>Bacillota</taxon>
        <taxon>Bacilli</taxon>
        <taxon>Lactobacillales</taxon>
        <taxon>Lactobacillaceae</taxon>
        <taxon>Loigolactobacillus</taxon>
    </lineage>
</organism>
<evidence type="ECO:0000256" key="6">
    <source>
        <dbReference type="ARBA" id="ARBA00022723"/>
    </source>
</evidence>
<keyword evidence="6" id="KW-0479">Metal-binding</keyword>
<dbReference type="InterPro" id="IPR006657">
    <property type="entry name" value="MoPterin_dinucl-bd_dom"/>
</dbReference>
<evidence type="ECO:0000256" key="5">
    <source>
        <dbReference type="ARBA" id="ARBA00022714"/>
    </source>
</evidence>
<dbReference type="CDD" id="cd02753">
    <property type="entry name" value="MopB_Formate-Dh-H"/>
    <property type="match status" value="1"/>
</dbReference>
<evidence type="ECO:0000256" key="8">
    <source>
        <dbReference type="ARBA" id="ARBA00023002"/>
    </source>
</evidence>
<dbReference type="GO" id="GO:0015942">
    <property type="term" value="P:formate metabolic process"/>
    <property type="evidence" value="ECO:0007669"/>
    <property type="project" value="InterPro"/>
</dbReference>
<dbReference type="Gene3D" id="3.30.70.20">
    <property type="match status" value="1"/>
</dbReference>
<dbReference type="SMART" id="SM00926">
    <property type="entry name" value="Molybdop_Fe4S4"/>
    <property type="match status" value="1"/>
</dbReference>
<reference evidence="15 16" key="1">
    <citation type="journal article" date="2015" name="Genome Announc.">
        <title>Expanding the biotechnology potential of lactobacilli through comparative genomics of 213 strains and associated genera.</title>
        <authorList>
            <person name="Sun Z."/>
            <person name="Harris H.M."/>
            <person name="McCann A."/>
            <person name="Guo C."/>
            <person name="Argimon S."/>
            <person name="Zhang W."/>
            <person name="Yang X."/>
            <person name="Jeffery I.B."/>
            <person name="Cooney J.C."/>
            <person name="Kagawa T.F."/>
            <person name="Liu W."/>
            <person name="Song Y."/>
            <person name="Salvetti E."/>
            <person name="Wrobel A."/>
            <person name="Rasinkangas P."/>
            <person name="Parkhill J."/>
            <person name="Rea M.C."/>
            <person name="O'Sullivan O."/>
            <person name="Ritari J."/>
            <person name="Douillard F.P."/>
            <person name="Paul Ross R."/>
            <person name="Yang R."/>
            <person name="Briner A.E."/>
            <person name="Felis G.E."/>
            <person name="de Vos W.M."/>
            <person name="Barrangou R."/>
            <person name="Klaenhammer T.R."/>
            <person name="Caufield P.W."/>
            <person name="Cui Y."/>
            <person name="Zhang H."/>
            <person name="O'Toole P.W."/>
        </authorList>
    </citation>
    <scope>NUCLEOTIDE SEQUENCE [LARGE SCALE GENOMIC DNA]</scope>
    <source>
        <strain evidence="15 16">DSM 20253</strain>
    </source>
</reference>
<dbReference type="GO" id="GO:0008863">
    <property type="term" value="F:formate dehydrogenase (NAD+) activity"/>
    <property type="evidence" value="ECO:0007669"/>
    <property type="project" value="InterPro"/>
</dbReference>
<dbReference type="PANTHER" id="PTHR43105">
    <property type="entry name" value="RESPIRATORY NITRATE REDUCTASE"/>
    <property type="match status" value="1"/>
</dbReference>
<dbReference type="InterPro" id="IPR027467">
    <property type="entry name" value="MopterinOxRdtase_cofactor_BS"/>
</dbReference>
<dbReference type="PANTHER" id="PTHR43105:SF14">
    <property type="entry name" value="FORMATE DEHYDROGENASE H"/>
    <property type="match status" value="1"/>
</dbReference>
<dbReference type="PROSITE" id="PS51379">
    <property type="entry name" value="4FE4S_FER_2"/>
    <property type="match status" value="2"/>
</dbReference>
<dbReference type="SUPFAM" id="SSF54862">
    <property type="entry name" value="4Fe-4S ferredoxins"/>
    <property type="match status" value="1"/>
</dbReference>
<dbReference type="PROSITE" id="PS00551">
    <property type="entry name" value="MOLYBDOPTERIN_PROK_1"/>
    <property type="match status" value="1"/>
</dbReference>
<dbReference type="Pfam" id="PF01568">
    <property type="entry name" value="Molydop_binding"/>
    <property type="match status" value="1"/>
</dbReference>
<keyword evidence="8" id="KW-0560">Oxidoreductase</keyword>
<keyword evidence="7" id="KW-0677">Repeat</keyword>
<dbReference type="PROSITE" id="PS51669">
    <property type="entry name" value="4FE4S_MOW_BIS_MGD"/>
    <property type="match status" value="1"/>
</dbReference>
<keyword evidence="10" id="KW-0411">Iron-sulfur</keyword>
<accession>A0A0R2DCE5</accession>
<evidence type="ECO:0000313" key="15">
    <source>
        <dbReference type="EMBL" id="KRM99540.1"/>
    </source>
</evidence>
<dbReference type="Pfam" id="PF04879">
    <property type="entry name" value="Molybdop_Fe4S4"/>
    <property type="match status" value="1"/>
</dbReference>
<dbReference type="Gene3D" id="2.20.25.90">
    <property type="entry name" value="ADC-like domains"/>
    <property type="match status" value="1"/>
</dbReference>
<dbReference type="InterPro" id="IPR050123">
    <property type="entry name" value="Prok_molybdopt-oxidoreductase"/>
</dbReference>
<dbReference type="GO" id="GO:0022904">
    <property type="term" value="P:respiratory electron transport chain"/>
    <property type="evidence" value="ECO:0007669"/>
    <property type="project" value="TreeGrafter"/>
</dbReference>
<evidence type="ECO:0000313" key="16">
    <source>
        <dbReference type="Proteomes" id="UP000051638"/>
    </source>
</evidence>
<evidence type="ECO:0000256" key="1">
    <source>
        <dbReference type="ARBA" id="ARBA00001942"/>
    </source>
</evidence>
<keyword evidence="4" id="KW-0500">Molybdenum</keyword>
<evidence type="ECO:0000256" key="10">
    <source>
        <dbReference type="ARBA" id="ARBA00023014"/>
    </source>
</evidence>
<dbReference type="RefSeq" id="WP_057873188.1">
    <property type="nucleotide sequence ID" value="NZ_AYYI01000010.1"/>
</dbReference>
<evidence type="ECO:0000256" key="11">
    <source>
        <dbReference type="ARBA" id="ARBA00034078"/>
    </source>
</evidence>
<comment type="cofactor">
    <cofactor evidence="2">
        <name>[4Fe-4S] cluster</name>
        <dbReference type="ChEBI" id="CHEBI:49883"/>
    </cofactor>
</comment>
<dbReference type="EMBL" id="AYYI01000010">
    <property type="protein sequence ID" value="KRM99540.1"/>
    <property type="molecule type" value="Genomic_DNA"/>
</dbReference>
<dbReference type="GO" id="GO:0051539">
    <property type="term" value="F:4 iron, 4 sulfur cluster binding"/>
    <property type="evidence" value="ECO:0007669"/>
    <property type="project" value="UniProtKB-KW"/>
</dbReference>
<evidence type="ECO:0000259" key="14">
    <source>
        <dbReference type="PROSITE" id="PS51839"/>
    </source>
</evidence>
<evidence type="ECO:0000259" key="13">
    <source>
        <dbReference type="PROSITE" id="PS51669"/>
    </source>
</evidence>
<dbReference type="STRING" id="1423796.FC24_GL000085"/>
<dbReference type="GO" id="GO:0016020">
    <property type="term" value="C:membrane"/>
    <property type="evidence" value="ECO:0007669"/>
    <property type="project" value="TreeGrafter"/>
</dbReference>
<evidence type="ECO:0000259" key="12">
    <source>
        <dbReference type="PROSITE" id="PS51379"/>
    </source>
</evidence>
<dbReference type="GO" id="GO:0046872">
    <property type="term" value="F:metal ion binding"/>
    <property type="evidence" value="ECO:0007669"/>
    <property type="project" value="UniProtKB-KW"/>
</dbReference>
<dbReference type="GO" id="GO:0043546">
    <property type="term" value="F:molybdopterin cofactor binding"/>
    <property type="evidence" value="ECO:0007669"/>
    <property type="project" value="InterPro"/>
</dbReference>
<comment type="caution">
    <text evidence="15">The sequence shown here is derived from an EMBL/GenBank/DDBJ whole genome shotgun (WGS) entry which is preliminary data.</text>
</comment>
<dbReference type="InterPro" id="IPR017900">
    <property type="entry name" value="4Fe4S_Fe_S_CS"/>
</dbReference>
<dbReference type="NCBIfam" id="TIGR01591">
    <property type="entry name" value="Fdh-alpha"/>
    <property type="match status" value="1"/>
</dbReference>
<dbReference type="Gene3D" id="2.40.40.20">
    <property type="match status" value="1"/>
</dbReference>
<protein>
    <submittedName>
        <fullName evidence="15">Formate dehydrogenase, alpha subunit</fullName>
    </submittedName>
</protein>
<dbReference type="AlphaFoldDB" id="A0A0R2DCE5"/>
<proteinExistence type="predicted"/>
<keyword evidence="9" id="KW-0408">Iron</keyword>
<dbReference type="GO" id="GO:0003954">
    <property type="term" value="F:NADH dehydrogenase activity"/>
    <property type="evidence" value="ECO:0007669"/>
    <property type="project" value="TreeGrafter"/>
</dbReference>
<comment type="cofactor">
    <cofactor evidence="11">
        <name>[2Fe-2S] cluster</name>
        <dbReference type="ChEBI" id="CHEBI:190135"/>
    </cofactor>
</comment>
<dbReference type="PROSITE" id="PS51839">
    <property type="entry name" value="4FE4S_HC3"/>
    <property type="match status" value="1"/>
</dbReference>
<feature type="domain" description="4Fe-4S ferredoxin-type" evidence="12">
    <location>
        <begin position="98"/>
        <end position="117"/>
    </location>
</feature>
<dbReference type="InterPro" id="IPR009010">
    <property type="entry name" value="Asp_de-COase-like_dom_sf"/>
</dbReference>
<dbReference type="FunFam" id="3.30.70.20:FF:000035">
    <property type="entry name" value="Iron hydrogenase 1"/>
    <property type="match status" value="1"/>
</dbReference>
<dbReference type="InterPro" id="IPR019574">
    <property type="entry name" value="NADH_UbQ_OxRdtase_Gsu_4Fe4S-bd"/>
</dbReference>
<dbReference type="GO" id="GO:0051537">
    <property type="term" value="F:2 iron, 2 sulfur cluster binding"/>
    <property type="evidence" value="ECO:0007669"/>
    <property type="project" value="UniProtKB-KW"/>
</dbReference>